<comment type="cofactor">
    <cofactor evidence="1">
        <name>Zn(2+)</name>
        <dbReference type="ChEBI" id="CHEBI:29105"/>
    </cofactor>
</comment>
<feature type="domain" description="MPN" evidence="10">
    <location>
        <begin position="264"/>
        <end position="392"/>
    </location>
</feature>
<dbReference type="PANTHER" id="PTHR12947">
    <property type="entry name" value="AMSH-LIKE PROTEASE"/>
    <property type="match status" value="1"/>
</dbReference>
<dbReference type="InterPro" id="IPR044098">
    <property type="entry name" value="STAMBP/STALP-like_MPN"/>
</dbReference>
<feature type="coiled-coil region" evidence="9">
    <location>
        <begin position="111"/>
        <end position="175"/>
    </location>
</feature>
<keyword evidence="12" id="KW-1185">Reference proteome</keyword>
<dbReference type="GO" id="GO:0006508">
    <property type="term" value="P:proteolysis"/>
    <property type="evidence" value="ECO:0007669"/>
    <property type="project" value="UniProtKB-KW"/>
</dbReference>
<keyword evidence="9" id="KW-0175">Coiled coil</keyword>
<comment type="similarity">
    <text evidence="2">Belongs to the peptidase M67C family.</text>
</comment>
<dbReference type="PANTHER" id="PTHR12947:SF8">
    <property type="entry name" value="STAM-BINDING PROTEIN"/>
    <property type="match status" value="1"/>
</dbReference>
<dbReference type="SUPFAM" id="SSF102712">
    <property type="entry name" value="JAB1/MPN domain"/>
    <property type="match status" value="1"/>
</dbReference>
<proteinExistence type="inferred from homology"/>
<keyword evidence="8" id="KW-0482">Metalloprotease</keyword>
<dbReference type="PROSITE" id="PS50249">
    <property type="entry name" value="MPN"/>
    <property type="match status" value="1"/>
</dbReference>
<evidence type="ECO:0000256" key="4">
    <source>
        <dbReference type="ARBA" id="ARBA00022723"/>
    </source>
</evidence>
<dbReference type="Ensembl" id="ENSOSIT00000033074.1">
    <property type="protein sequence ID" value="ENSOSIP00000031384.1"/>
    <property type="gene ID" value="ENSOSIG00000016067.1"/>
</dbReference>
<evidence type="ECO:0000313" key="12">
    <source>
        <dbReference type="Proteomes" id="UP000694383"/>
    </source>
</evidence>
<dbReference type="Gene3D" id="3.40.140.10">
    <property type="entry name" value="Cytidine Deaminase, domain 2"/>
    <property type="match status" value="1"/>
</dbReference>
<dbReference type="Pfam" id="PF01398">
    <property type="entry name" value="JAB"/>
    <property type="match status" value="1"/>
</dbReference>
<keyword evidence="3" id="KW-0645">Protease</keyword>
<evidence type="ECO:0000256" key="1">
    <source>
        <dbReference type="ARBA" id="ARBA00001947"/>
    </source>
</evidence>
<dbReference type="FunFam" id="1.20.58.80:FF:000013">
    <property type="entry name" value="STAM-binding protein-like A"/>
    <property type="match status" value="1"/>
</dbReference>
<keyword evidence="6" id="KW-0378">Hydrolase</keyword>
<dbReference type="Gene3D" id="1.20.58.80">
    <property type="entry name" value="Phosphotransferase system, lactose/cellobiose-type IIA subunit"/>
    <property type="match status" value="1"/>
</dbReference>
<dbReference type="GO" id="GO:0140492">
    <property type="term" value="F:metal-dependent deubiquitinase activity"/>
    <property type="evidence" value="ECO:0007669"/>
    <property type="project" value="InterPro"/>
</dbReference>
<evidence type="ECO:0000259" key="10">
    <source>
        <dbReference type="PROSITE" id="PS50249"/>
    </source>
</evidence>
<sequence>MADHTNVSLPPEERVRALTKKGSTVEVNDDVPPRRYFRSGMEIIRMANIYTEEGNVEHAFVLYNKYITLFIEKLPKHRDYKTANIPEKKDTLKKLKDVAFPQAEILKKALLRRFEEEHAQYLVKKKAQEEAMALEQSRQRALDAERERVADMQRRQREQEQFSAFEEMIRRQELEKERQRVLLEFATPAVPSPDTPLIPGVQGPPLVSPTAPPILGDLSGTYQNNRQPMTAGTPGPPTFDRSLKPGSVVTPENNNSMVDALRQLAVPAELCRSFLRLAEANTSRAVETCGILCGKLTRNAFTVTHVIVPKQCGGPDYCDTENEEELFLIQDQNDLITLGWIHTHPTQTAFLSSVDLHTHCSYQIMLPESIAIVCSPKFNEIGYFRLTDRGVDEISTCKQKGFHPHSKDPPLFTHAAHITITSDSVSVMDLR</sequence>
<evidence type="ECO:0000256" key="5">
    <source>
        <dbReference type="ARBA" id="ARBA00022786"/>
    </source>
</evidence>
<keyword evidence="7" id="KW-0862">Zinc</keyword>
<keyword evidence="5" id="KW-0833">Ubl conjugation pathway</keyword>
<accession>A0A8C7YND4</accession>
<evidence type="ECO:0000256" key="3">
    <source>
        <dbReference type="ARBA" id="ARBA00022670"/>
    </source>
</evidence>
<organism evidence="11 12">
    <name type="scientific">Oryzias sinensis</name>
    <name type="common">Chinese medaka</name>
    <dbReference type="NCBI Taxonomy" id="183150"/>
    <lineage>
        <taxon>Eukaryota</taxon>
        <taxon>Metazoa</taxon>
        <taxon>Chordata</taxon>
        <taxon>Craniata</taxon>
        <taxon>Vertebrata</taxon>
        <taxon>Euteleostomi</taxon>
        <taxon>Actinopterygii</taxon>
        <taxon>Neopterygii</taxon>
        <taxon>Teleostei</taxon>
        <taxon>Neoteleostei</taxon>
        <taxon>Acanthomorphata</taxon>
        <taxon>Ovalentaria</taxon>
        <taxon>Atherinomorphae</taxon>
        <taxon>Beloniformes</taxon>
        <taxon>Adrianichthyidae</taxon>
        <taxon>Oryziinae</taxon>
        <taxon>Oryzias</taxon>
    </lineage>
</organism>
<dbReference type="GO" id="GO:0061578">
    <property type="term" value="F:K63-linked deubiquitinase activity"/>
    <property type="evidence" value="ECO:0007669"/>
    <property type="project" value="InterPro"/>
</dbReference>
<dbReference type="SUPFAM" id="SSF140856">
    <property type="entry name" value="USP8 N-terminal domain-like"/>
    <property type="match status" value="1"/>
</dbReference>
<dbReference type="InterPro" id="IPR015063">
    <property type="entry name" value="USP8_dimer"/>
</dbReference>
<dbReference type="SMART" id="SM00232">
    <property type="entry name" value="JAB_MPN"/>
    <property type="match status" value="1"/>
</dbReference>
<evidence type="ECO:0000256" key="7">
    <source>
        <dbReference type="ARBA" id="ARBA00022833"/>
    </source>
</evidence>
<name>A0A8C7YND4_9TELE</name>
<dbReference type="Proteomes" id="UP000694383">
    <property type="component" value="Unplaced"/>
</dbReference>
<evidence type="ECO:0000313" key="11">
    <source>
        <dbReference type="Ensembl" id="ENSOSIP00000031384.1"/>
    </source>
</evidence>
<dbReference type="GO" id="GO:0070536">
    <property type="term" value="P:protein K63-linked deubiquitination"/>
    <property type="evidence" value="ECO:0007669"/>
    <property type="project" value="InterPro"/>
</dbReference>
<evidence type="ECO:0000256" key="8">
    <source>
        <dbReference type="ARBA" id="ARBA00023049"/>
    </source>
</evidence>
<dbReference type="GO" id="GO:0032154">
    <property type="term" value="C:cleavage furrow"/>
    <property type="evidence" value="ECO:0007669"/>
    <property type="project" value="UniProtKB-ARBA"/>
</dbReference>
<reference evidence="11" key="2">
    <citation type="submission" date="2025-09" db="UniProtKB">
        <authorList>
            <consortium name="Ensembl"/>
        </authorList>
    </citation>
    <scope>IDENTIFICATION</scope>
</reference>
<evidence type="ECO:0000256" key="9">
    <source>
        <dbReference type="SAM" id="Coils"/>
    </source>
</evidence>
<keyword evidence="4" id="KW-0479">Metal-binding</keyword>
<dbReference type="CDD" id="cd08066">
    <property type="entry name" value="MPN_AMSH_like"/>
    <property type="match status" value="1"/>
</dbReference>
<protein>
    <submittedName>
        <fullName evidence="11">STAM binding protein b</fullName>
    </submittedName>
</protein>
<dbReference type="GO" id="GO:0005768">
    <property type="term" value="C:endosome"/>
    <property type="evidence" value="ECO:0007669"/>
    <property type="project" value="TreeGrafter"/>
</dbReference>
<dbReference type="Pfam" id="PF08969">
    <property type="entry name" value="USP8_dimer"/>
    <property type="match status" value="1"/>
</dbReference>
<dbReference type="GeneTree" id="ENSGT00940000153710"/>
<dbReference type="FunFam" id="3.40.140.10:FF:000010">
    <property type="entry name" value="AMSH-like protease isoform X1"/>
    <property type="match status" value="1"/>
</dbReference>
<evidence type="ECO:0000256" key="6">
    <source>
        <dbReference type="ARBA" id="ARBA00022801"/>
    </source>
</evidence>
<dbReference type="GO" id="GO:0046872">
    <property type="term" value="F:metal ion binding"/>
    <property type="evidence" value="ECO:0007669"/>
    <property type="project" value="UniProtKB-KW"/>
</dbReference>
<dbReference type="AlphaFoldDB" id="A0A8C7YND4"/>
<reference evidence="11" key="1">
    <citation type="submission" date="2025-08" db="UniProtKB">
        <authorList>
            <consortium name="Ensembl"/>
        </authorList>
    </citation>
    <scope>IDENTIFICATION</scope>
</reference>
<dbReference type="InterPro" id="IPR000555">
    <property type="entry name" value="JAMM/MPN+_dom"/>
</dbReference>
<evidence type="ECO:0000256" key="2">
    <source>
        <dbReference type="ARBA" id="ARBA00010981"/>
    </source>
</evidence>
<dbReference type="InterPro" id="IPR037518">
    <property type="entry name" value="MPN"/>
</dbReference>